<dbReference type="SUPFAM" id="SSF53223">
    <property type="entry name" value="Aminoacid dehydrogenase-like, N-terminal domain"/>
    <property type="match status" value="1"/>
</dbReference>
<dbReference type="Gene3D" id="3.40.50.10860">
    <property type="entry name" value="Leucine Dehydrogenase, chain A, domain 1"/>
    <property type="match status" value="1"/>
</dbReference>
<feature type="non-terminal residue" evidence="1">
    <location>
        <position position="30"/>
    </location>
</feature>
<organism evidence="1">
    <name type="scientific">marine metagenome</name>
    <dbReference type="NCBI Taxonomy" id="408172"/>
    <lineage>
        <taxon>unclassified sequences</taxon>
        <taxon>metagenomes</taxon>
        <taxon>ecological metagenomes</taxon>
    </lineage>
</organism>
<gene>
    <name evidence="1" type="ORF">METZ01_LOCUS310651</name>
</gene>
<accession>A0A382NC19</accession>
<name>A0A382NC19_9ZZZZ</name>
<dbReference type="EMBL" id="UINC01098920">
    <property type="protein sequence ID" value="SVC57797.1"/>
    <property type="molecule type" value="Genomic_DNA"/>
</dbReference>
<dbReference type="InterPro" id="IPR046346">
    <property type="entry name" value="Aminoacid_DH-like_N_sf"/>
</dbReference>
<reference evidence="1" key="1">
    <citation type="submission" date="2018-05" db="EMBL/GenBank/DDBJ databases">
        <authorList>
            <person name="Lanie J.A."/>
            <person name="Ng W.-L."/>
            <person name="Kazmierczak K.M."/>
            <person name="Andrzejewski T.M."/>
            <person name="Davidsen T.M."/>
            <person name="Wayne K.J."/>
            <person name="Tettelin H."/>
            <person name="Glass J.I."/>
            <person name="Rusch D."/>
            <person name="Podicherti R."/>
            <person name="Tsui H.-C.T."/>
            <person name="Winkler M.E."/>
        </authorList>
    </citation>
    <scope>NUCLEOTIDE SEQUENCE</scope>
</reference>
<evidence type="ECO:0008006" key="2">
    <source>
        <dbReference type="Google" id="ProtNLM"/>
    </source>
</evidence>
<dbReference type="AlphaFoldDB" id="A0A382NC19"/>
<protein>
    <recommendedName>
        <fullName evidence="2">Shikimate dehydrogenase substrate binding N-terminal domain-containing protein</fullName>
    </recommendedName>
</protein>
<sequence>MRISGSTTLVGVIGNPVKHSPSPVILNAAF</sequence>
<evidence type="ECO:0000313" key="1">
    <source>
        <dbReference type="EMBL" id="SVC57797.1"/>
    </source>
</evidence>
<proteinExistence type="predicted"/>